<accession>A0A154I7D0</accession>
<name>A0A154I7D0_RHILE</name>
<comment type="caution">
    <text evidence="2">The sequence shown here is derived from an EMBL/GenBank/DDBJ whole genome shotgun (WGS) entry which is preliminary data.</text>
</comment>
<gene>
    <name evidence="2" type="ORF">A4A59_05240</name>
</gene>
<feature type="compositionally biased region" description="Basic and acidic residues" evidence="1">
    <location>
        <begin position="251"/>
        <end position="267"/>
    </location>
</feature>
<dbReference type="EMBL" id="LVYU01000156">
    <property type="protein sequence ID" value="KZA96500.1"/>
    <property type="molecule type" value="Genomic_DNA"/>
</dbReference>
<dbReference type="InterPro" id="IPR035897">
    <property type="entry name" value="Toll_tir_struct_dom_sf"/>
</dbReference>
<organism evidence="2">
    <name type="scientific">Rhizobium leguminosarum</name>
    <dbReference type="NCBI Taxonomy" id="384"/>
    <lineage>
        <taxon>Bacteria</taxon>
        <taxon>Pseudomonadati</taxon>
        <taxon>Pseudomonadota</taxon>
        <taxon>Alphaproteobacteria</taxon>
        <taxon>Hyphomicrobiales</taxon>
        <taxon>Rhizobiaceae</taxon>
        <taxon>Rhizobium/Agrobacterium group</taxon>
        <taxon>Rhizobium</taxon>
    </lineage>
</organism>
<evidence type="ECO:0000313" key="2">
    <source>
        <dbReference type="EMBL" id="KZA96500.1"/>
    </source>
</evidence>
<feature type="region of interest" description="Disordered" evidence="1">
    <location>
        <begin position="241"/>
        <end position="267"/>
    </location>
</feature>
<dbReference type="SUPFAM" id="SSF52200">
    <property type="entry name" value="Toll/Interleukin receptor TIR domain"/>
    <property type="match status" value="1"/>
</dbReference>
<dbReference type="Gene3D" id="3.40.50.10140">
    <property type="entry name" value="Toll/interleukin-1 receptor homology (TIR) domain"/>
    <property type="match status" value="1"/>
</dbReference>
<sequence length="267" mass="29592">MRIFASWSGSESRQVAELLRSWIPHVIQDAEVYVSSQDIAKGERWLSNVGSHLSEIDFGIVAVTPTNLNAPWIQFEAGALSKSVRSRLIPLLCGLNAFEASNNPLTQFQYAVVSEEELFRVVEQVNSACVRPLDEVRLKTTFGKWVPDFFASYNAIDFSPPASADDAKPHDRLDTIENALNSIMKQMRDISIRIDKRTIDAIESNLASSLIHIPGASGLAGLYADLNKTTKERIIEALLQPPNSHGQGTIDAREREVSRHDDSGSLF</sequence>
<evidence type="ECO:0000256" key="1">
    <source>
        <dbReference type="SAM" id="MobiDB-lite"/>
    </source>
</evidence>
<dbReference type="AlphaFoldDB" id="A0A154I7D0"/>
<dbReference type="RefSeq" id="WP_062945261.1">
    <property type="nucleotide sequence ID" value="NZ_CP171844.1"/>
</dbReference>
<evidence type="ECO:0008006" key="3">
    <source>
        <dbReference type="Google" id="ProtNLM"/>
    </source>
</evidence>
<reference evidence="2" key="1">
    <citation type="submission" date="2016-03" db="EMBL/GenBank/DDBJ databases">
        <title>Microsymbionts genomes from the relict species Vavilovia formosa.</title>
        <authorList>
            <person name="Chirak E."/>
            <person name="Kimeklis A."/>
            <person name="Kopat V."/>
            <person name="Andronov E."/>
        </authorList>
    </citation>
    <scope>NUCLEOTIDE SEQUENCE [LARGE SCALE GENOMIC DNA]</scope>
    <source>
        <strain evidence="2">Vaf12</strain>
    </source>
</reference>
<proteinExistence type="predicted"/>
<protein>
    <recommendedName>
        <fullName evidence="3">TIR domain-containing protein</fullName>
    </recommendedName>
</protein>